<keyword evidence="4" id="KW-1185">Reference proteome</keyword>
<dbReference type="PRINTS" id="PR00625">
    <property type="entry name" value="JDOMAIN"/>
</dbReference>
<dbReference type="PANTHER" id="PTHR24074">
    <property type="entry name" value="CO-CHAPERONE PROTEIN DJLA"/>
    <property type="match status" value="1"/>
</dbReference>
<feature type="domain" description="J" evidence="2">
    <location>
        <begin position="14"/>
        <end position="80"/>
    </location>
</feature>
<evidence type="ECO:0000313" key="3">
    <source>
        <dbReference type="EMBL" id="GAO51964.1"/>
    </source>
</evidence>
<feature type="compositionally biased region" description="Basic and acidic residues" evidence="1">
    <location>
        <begin position="573"/>
        <end position="591"/>
    </location>
</feature>
<feature type="compositionally biased region" description="Polar residues" evidence="1">
    <location>
        <begin position="378"/>
        <end position="391"/>
    </location>
</feature>
<dbReference type="InterPro" id="IPR036869">
    <property type="entry name" value="J_dom_sf"/>
</dbReference>
<feature type="compositionally biased region" description="Acidic residues" evidence="1">
    <location>
        <begin position="643"/>
        <end position="653"/>
    </location>
</feature>
<organism evidence="3 4">
    <name type="scientific">Saitoella complicata (strain BCRC 22490 / CBS 7301 / JCM 7358 / NBRC 10748 / NRRL Y-17804)</name>
    <dbReference type="NCBI Taxonomy" id="698492"/>
    <lineage>
        <taxon>Eukaryota</taxon>
        <taxon>Fungi</taxon>
        <taxon>Dikarya</taxon>
        <taxon>Ascomycota</taxon>
        <taxon>Taphrinomycotina</taxon>
        <taxon>Taphrinomycotina incertae sedis</taxon>
        <taxon>Saitoella</taxon>
    </lineage>
</organism>
<reference evidence="3 4" key="3">
    <citation type="journal article" date="2015" name="Genome Announc.">
        <title>Draft Genome Sequence of the Archiascomycetous Yeast Saitoella complicata.</title>
        <authorList>
            <person name="Yamauchi K."/>
            <person name="Kondo S."/>
            <person name="Hamamoto M."/>
            <person name="Takahashi Y."/>
            <person name="Ogura Y."/>
            <person name="Hayashi T."/>
            <person name="Nishida H."/>
        </authorList>
    </citation>
    <scope>NUCLEOTIDE SEQUENCE [LARGE SCALE GENOMIC DNA]</scope>
    <source>
        <strain evidence="3 4">NRRL Y-17804</strain>
    </source>
</reference>
<dbReference type="EMBL" id="BACD03000056">
    <property type="protein sequence ID" value="GAO51964.1"/>
    <property type="molecule type" value="Genomic_DNA"/>
</dbReference>
<dbReference type="Pfam" id="PF00226">
    <property type="entry name" value="DnaJ"/>
    <property type="match status" value="1"/>
</dbReference>
<feature type="compositionally biased region" description="Basic and acidic residues" evidence="1">
    <location>
        <begin position="139"/>
        <end position="149"/>
    </location>
</feature>
<reference evidence="3 4" key="1">
    <citation type="journal article" date="2011" name="J. Gen. Appl. Microbiol.">
        <title>Draft genome sequencing of the enigmatic yeast Saitoella complicata.</title>
        <authorList>
            <person name="Nishida H."/>
            <person name="Hamamoto M."/>
            <person name="Sugiyama J."/>
        </authorList>
    </citation>
    <scope>NUCLEOTIDE SEQUENCE [LARGE SCALE GENOMIC DNA]</scope>
    <source>
        <strain evidence="3 4">NRRL Y-17804</strain>
    </source>
</reference>
<feature type="region of interest" description="Disordered" evidence="1">
    <location>
        <begin position="82"/>
        <end position="513"/>
    </location>
</feature>
<feature type="compositionally biased region" description="Low complexity" evidence="1">
    <location>
        <begin position="627"/>
        <end position="638"/>
    </location>
</feature>
<feature type="compositionally biased region" description="Polar residues" evidence="1">
    <location>
        <begin position="216"/>
        <end position="225"/>
    </location>
</feature>
<feature type="compositionally biased region" description="Basic and acidic residues" evidence="1">
    <location>
        <begin position="274"/>
        <end position="287"/>
    </location>
</feature>
<feature type="compositionally biased region" description="Polar residues" evidence="1">
    <location>
        <begin position="114"/>
        <end position="136"/>
    </location>
</feature>
<dbReference type="SUPFAM" id="SSF46565">
    <property type="entry name" value="Chaperone J-domain"/>
    <property type="match status" value="1"/>
</dbReference>
<protein>
    <recommendedName>
        <fullName evidence="2">J domain-containing protein</fullName>
    </recommendedName>
</protein>
<gene>
    <name evidence="3" type="ORF">G7K_6052-t1</name>
</gene>
<proteinExistence type="predicted"/>
<feature type="compositionally biased region" description="Low complexity" evidence="1">
    <location>
        <begin position="93"/>
        <end position="113"/>
    </location>
</feature>
<dbReference type="Gene3D" id="1.10.287.110">
    <property type="entry name" value="DnaJ domain"/>
    <property type="match status" value="1"/>
</dbReference>
<sequence>MPRTAAPEHDASVDYFKLLGITPDADTGAIRKAFLKLALKYHPDKNIGNEEAAKSAFQKIAIAHEVLKDPTKRQTYLYVWRNNFGPNKRPTHTAPKPTYTSTSTPKKPQPTSTDNWYTNGSSSSGRTNASWNQSSGRQGGREEPPRSAHDGYGTGKSTPKQTPRPDSRDKTSSSSSSKNTGPDPWSYRDSGSKSQKSGPSAYSSTNRREEARRPPSSGTGSSKQGNFGGFAWEKTSRRGAAPTSRKYQDDTNFPRGKTGSAGAGTTPQGRHTKFGFDKDDMGWEKPAPKGAYTSSSRDKPIPKNVSGFSSSEEDEPKMPAFDKKESFNPPPPRARTKGYGAPPEDEEDLYDEIRKRPVATPKSKVEPGAPGPGMQFPKTYTSPLASGTTTPNQPPPRQAPASAFTFQRPMTPEPKPMGAQAPFSAPGGTGTGTYSFNFTGNGTTQPPPSWNAKASSTSPSSPSKHTKTHNPDRPGPYRPSGNSPKFTGPRFTGDIFGQAGMRPKDGGMGGSYASSHVKIPLFDFGFGAGVEGTEFNASQNGGKPREKKGAKMRAGVDSPLTPTGGFTFSYKGGKKEGEGAEGVKTKEGEGDKSFKFDYEQWTRSFAESKKAEEAKANGQAETGAANGSRPTSSRSGTGMPYEWQDDGFDEEMNDAPPMPPTEPPVPPEIPTMTPPTQIPTPPATLNEGVFHTYLQSLLAYRLQWTEYTDAYTAYAASWHQFERLCNEEQLLFTSVADMFGKTSSEQEAARKMFEVYMEAAERNDRVREEWVEAERRHRRVLKEFNRVRLREVERVRAAAAGQKTTNGTSAST</sequence>
<reference evidence="3 4" key="2">
    <citation type="journal article" date="2014" name="J. Gen. Appl. Microbiol.">
        <title>The early diverging ascomycetous budding yeast Saitoella complicata has three histone deacetylases belonging to the Clr6, Hos2, and Rpd3 lineages.</title>
        <authorList>
            <person name="Nishida H."/>
            <person name="Matsumoto T."/>
            <person name="Kondo S."/>
            <person name="Hamamoto M."/>
            <person name="Yoshikawa H."/>
        </authorList>
    </citation>
    <scope>NUCLEOTIDE SEQUENCE [LARGE SCALE GENOMIC DNA]</scope>
    <source>
        <strain evidence="3 4">NRRL Y-17804</strain>
    </source>
</reference>
<dbReference type="AlphaFoldDB" id="A0A0E9NQ50"/>
<feature type="region of interest" description="Disordered" evidence="1">
    <location>
        <begin position="609"/>
        <end position="664"/>
    </location>
</feature>
<dbReference type="OMA" id="THVNEIF"/>
<dbReference type="InterPro" id="IPR001623">
    <property type="entry name" value="DnaJ_domain"/>
</dbReference>
<dbReference type="Proteomes" id="UP000033140">
    <property type="component" value="Unassembled WGS sequence"/>
</dbReference>
<accession>A0A0E9NQ50</accession>
<feature type="compositionally biased region" description="Basic and acidic residues" evidence="1">
    <location>
        <begin position="316"/>
        <end position="326"/>
    </location>
</feature>
<dbReference type="InterPro" id="IPR050817">
    <property type="entry name" value="DjlA_DnaK_co-chaperone"/>
</dbReference>
<feature type="compositionally biased region" description="Polar residues" evidence="1">
    <location>
        <begin position="432"/>
        <end position="444"/>
    </location>
</feature>
<dbReference type="PROSITE" id="PS00636">
    <property type="entry name" value="DNAJ_1"/>
    <property type="match status" value="1"/>
</dbReference>
<name>A0A0E9NQ50_SAICN</name>
<feature type="compositionally biased region" description="Low complexity" evidence="1">
    <location>
        <begin position="452"/>
        <end position="463"/>
    </location>
</feature>
<feature type="region of interest" description="Disordered" evidence="1">
    <location>
        <begin position="533"/>
        <end position="591"/>
    </location>
</feature>
<evidence type="ECO:0000259" key="2">
    <source>
        <dbReference type="PROSITE" id="PS50076"/>
    </source>
</evidence>
<dbReference type="PROSITE" id="PS50076">
    <property type="entry name" value="DNAJ_2"/>
    <property type="match status" value="1"/>
</dbReference>
<feature type="compositionally biased region" description="Polar residues" evidence="1">
    <location>
        <begin position="192"/>
        <end position="205"/>
    </location>
</feature>
<comment type="caution">
    <text evidence="3">The sequence shown here is derived from an EMBL/GenBank/DDBJ whole genome shotgun (WGS) entry which is preliminary data.</text>
</comment>
<evidence type="ECO:0000256" key="1">
    <source>
        <dbReference type="SAM" id="MobiDB-lite"/>
    </source>
</evidence>
<dbReference type="STRING" id="698492.A0A0E9NQ50"/>
<dbReference type="SMART" id="SM00271">
    <property type="entry name" value="DnaJ"/>
    <property type="match status" value="1"/>
</dbReference>
<dbReference type="CDD" id="cd06257">
    <property type="entry name" value="DnaJ"/>
    <property type="match status" value="1"/>
</dbReference>
<dbReference type="InterPro" id="IPR018253">
    <property type="entry name" value="DnaJ_domain_CS"/>
</dbReference>
<evidence type="ECO:0000313" key="4">
    <source>
        <dbReference type="Proteomes" id="UP000033140"/>
    </source>
</evidence>